<name>A0A2P4ZY25_9HYPO</name>
<protein>
    <submittedName>
        <fullName evidence="3">Uncharacterized protein</fullName>
    </submittedName>
</protein>
<feature type="region of interest" description="Disordered" evidence="2">
    <location>
        <begin position="450"/>
        <end position="469"/>
    </location>
</feature>
<feature type="region of interest" description="Disordered" evidence="2">
    <location>
        <begin position="345"/>
        <end position="365"/>
    </location>
</feature>
<feature type="region of interest" description="Disordered" evidence="2">
    <location>
        <begin position="548"/>
        <end position="582"/>
    </location>
</feature>
<keyword evidence="4" id="KW-1185">Reference proteome</keyword>
<sequence>MNHLHNYSNSSFNQSSPMAQYRSAAPLPQGFSVYQPQLGAQLQFFPALGSQELDDMINAYVPGSAALKEKRATVSLDFLEHTQLTGQTFKFYPVYSSSPVAASPAISTSSFSNTSPVNSTWDWSQASASPAVSSRSSSSKSRKASQYSTPDLSHLPGMKIMTKDGQDVTDSASRGSKTKEQRDHAHLMRIIKACDSCKRKKIRCDPSHKKRTVAQPQSAAKQAKKARTAAAAAVAAVAAAPPQKSTSAVALARGQHDNPDIPMSMFGIDPTFTFAGLDSVESQTYESWEEFIQYPVDIADENYDFFLDPEGYLSSQSSASSSSASPPKAFTPASQQDLQVSFGLEEREGFSSESTSPELPFLQDNHTGVNNYTDFSLFSPSSSFSEDDRMLSISSSRTLSPTQPSASESDSFVYGGFDVDGQGLAAGGSGSSELVSPAGETGLVAAADTSLPWYDPGSGPSDSRAQDSRAGISITRPAGWVGDVRIAYSPGGSVLVTASSASGTEVIANHAIANSAPLAQLDTSRSGSIAIAITGRDTSAEITTSQATSTALQFGGEPQDELKSYGHSPTERGRLRSETPVGDSARLFGQQAVFRTETSSAQANASPSALATAANHSVQLSTGSVESSSMAQTENFVVDSGINPEGPPGGLQLLYGTTPDALLLGSAAFANASEDATTESPQASFATILGESRILATEANGSASGLAAQQSGEAQSQQQAAASVAEDGIRPASLLLLQTSPKRYAASDDGADFGTERSFNRWIGVQALAQATLVILIGILTATMLAGLTGSSAAFCLASLAPAMGACLQRFAVLDSNSKPVGTMPSATLYCNFPSISGVMKFEPTLPDIEEESKVLPLDLEESEERLFVAILLLSVLELSHLNEKKSS</sequence>
<feature type="compositionally biased region" description="Low complexity" evidence="2">
    <location>
        <begin position="124"/>
        <end position="148"/>
    </location>
</feature>
<organism evidence="3 4">
    <name type="scientific">Trichoderma gamsii</name>
    <dbReference type="NCBI Taxonomy" id="398673"/>
    <lineage>
        <taxon>Eukaryota</taxon>
        <taxon>Fungi</taxon>
        <taxon>Dikarya</taxon>
        <taxon>Ascomycota</taxon>
        <taxon>Pezizomycotina</taxon>
        <taxon>Sordariomycetes</taxon>
        <taxon>Hypocreomycetidae</taxon>
        <taxon>Hypocreales</taxon>
        <taxon>Hypocreaceae</taxon>
        <taxon>Trichoderma</taxon>
    </lineage>
</organism>
<comment type="caution">
    <text evidence="3">The sequence shown here is derived from an EMBL/GenBank/DDBJ whole genome shotgun (WGS) entry which is preliminary data.</text>
</comment>
<dbReference type="GO" id="GO:0000981">
    <property type="term" value="F:DNA-binding transcription factor activity, RNA polymerase II-specific"/>
    <property type="evidence" value="ECO:0007669"/>
    <property type="project" value="InterPro"/>
</dbReference>
<feature type="region of interest" description="Disordered" evidence="2">
    <location>
        <begin position="316"/>
        <end position="335"/>
    </location>
</feature>
<dbReference type="RefSeq" id="XP_024406373.1">
    <property type="nucleotide sequence ID" value="XM_024548970.1"/>
</dbReference>
<dbReference type="Proteomes" id="UP000054821">
    <property type="component" value="Unassembled WGS sequence"/>
</dbReference>
<evidence type="ECO:0000256" key="1">
    <source>
        <dbReference type="ARBA" id="ARBA00023242"/>
    </source>
</evidence>
<gene>
    <name evidence="3" type="ORF">TGAM01_v202298</name>
</gene>
<evidence type="ECO:0000256" key="2">
    <source>
        <dbReference type="SAM" id="MobiDB-lite"/>
    </source>
</evidence>
<evidence type="ECO:0000313" key="4">
    <source>
        <dbReference type="Proteomes" id="UP000054821"/>
    </source>
</evidence>
<dbReference type="GO" id="GO:0008270">
    <property type="term" value="F:zinc ion binding"/>
    <property type="evidence" value="ECO:0007669"/>
    <property type="project" value="InterPro"/>
</dbReference>
<accession>A0A2P4ZY25</accession>
<evidence type="ECO:0000313" key="3">
    <source>
        <dbReference type="EMBL" id="PON29190.1"/>
    </source>
</evidence>
<dbReference type="GeneID" id="29987199"/>
<reference evidence="3 4" key="1">
    <citation type="journal article" date="2016" name="Genome Announc.">
        <title>Draft Whole-Genome Sequence of Trichoderma gamsii T6085, a Promising Biocontrol Agent of Fusarium Head Blight on Wheat.</title>
        <authorList>
            <person name="Baroncelli R."/>
            <person name="Zapparata A."/>
            <person name="Piaggeschi G."/>
            <person name="Sarrocco S."/>
            <person name="Vannacci G."/>
        </authorList>
    </citation>
    <scope>NUCLEOTIDE SEQUENCE [LARGE SCALE GENOMIC DNA]</scope>
    <source>
        <strain evidence="3 4">T6085</strain>
    </source>
</reference>
<feature type="region of interest" description="Disordered" evidence="2">
    <location>
        <begin position="122"/>
        <end position="183"/>
    </location>
</feature>
<dbReference type="AlphaFoldDB" id="A0A2P4ZY25"/>
<feature type="compositionally biased region" description="Low complexity" evidence="2">
    <location>
        <begin position="316"/>
        <end position="334"/>
    </location>
</feature>
<keyword evidence="1" id="KW-0539">Nucleus</keyword>
<proteinExistence type="predicted"/>
<dbReference type="STRING" id="398673.A0A2P4ZY25"/>
<dbReference type="CDD" id="cd00067">
    <property type="entry name" value="GAL4"/>
    <property type="match status" value="1"/>
</dbReference>
<dbReference type="EMBL" id="JPDN02000005">
    <property type="protein sequence ID" value="PON29190.1"/>
    <property type="molecule type" value="Genomic_DNA"/>
</dbReference>
<dbReference type="InterPro" id="IPR001138">
    <property type="entry name" value="Zn2Cys6_DnaBD"/>
</dbReference>
<feature type="compositionally biased region" description="Basic and acidic residues" evidence="2">
    <location>
        <begin position="560"/>
        <end position="577"/>
    </location>
</feature>